<protein>
    <recommendedName>
        <fullName evidence="5">Periplasmic protein</fullName>
    </recommendedName>
</protein>
<gene>
    <name evidence="3" type="ORF">NCTC10296_02384</name>
</gene>
<dbReference type="KEGG" id="nci:NCTC10296_02384"/>
<feature type="region of interest" description="Disordered" evidence="1">
    <location>
        <begin position="76"/>
        <end position="102"/>
    </location>
</feature>
<dbReference type="Proteomes" id="UP000279284">
    <property type="component" value="Chromosome"/>
</dbReference>
<dbReference type="OrthoDB" id="8607315at2"/>
<sequence length="126" mass="12089">MKKSIVMSLAAVAALGSALANAQTPAEGVPSDIPGLQAVENDSITRSSKNDDSVKFQFDPNAAGIPAAAPAAGAAVEAAPAGSDAPIAPVDTTPVQVDAPPALPAEGAMVPAAPAEGGINVAPAAQ</sequence>
<reference evidence="3 4" key="1">
    <citation type="submission" date="2018-12" db="EMBL/GenBank/DDBJ databases">
        <authorList>
            <consortium name="Pathogen Informatics"/>
        </authorList>
    </citation>
    <scope>NUCLEOTIDE SEQUENCE [LARGE SCALE GENOMIC DNA]</scope>
    <source>
        <strain evidence="3 4">NCTC10296</strain>
    </source>
</reference>
<dbReference type="EMBL" id="LR134313">
    <property type="protein sequence ID" value="VEF03566.1"/>
    <property type="molecule type" value="Genomic_DNA"/>
</dbReference>
<feature type="compositionally biased region" description="Low complexity" evidence="1">
    <location>
        <begin position="76"/>
        <end position="86"/>
    </location>
</feature>
<feature type="signal peptide" evidence="2">
    <location>
        <begin position="1"/>
        <end position="22"/>
    </location>
</feature>
<feature type="chain" id="PRO_5030037476" description="Periplasmic protein" evidence="2">
    <location>
        <begin position="23"/>
        <end position="126"/>
    </location>
</feature>
<keyword evidence="4" id="KW-1185">Reference proteome</keyword>
<evidence type="ECO:0008006" key="5">
    <source>
        <dbReference type="Google" id="ProtNLM"/>
    </source>
</evidence>
<dbReference type="RefSeq" id="WP_085417396.1">
    <property type="nucleotide sequence ID" value="NZ_CAUJPY010000035.1"/>
</dbReference>
<evidence type="ECO:0000256" key="1">
    <source>
        <dbReference type="SAM" id="MobiDB-lite"/>
    </source>
</evidence>
<evidence type="ECO:0000313" key="3">
    <source>
        <dbReference type="EMBL" id="VEF03566.1"/>
    </source>
</evidence>
<accession>A0A1X3CRU9</accession>
<name>A0A1X3CRU9_9NEIS</name>
<dbReference type="AlphaFoldDB" id="A0A1X3CRU9"/>
<keyword evidence="2" id="KW-0732">Signal</keyword>
<evidence type="ECO:0000313" key="4">
    <source>
        <dbReference type="Proteomes" id="UP000279284"/>
    </source>
</evidence>
<proteinExistence type="predicted"/>
<evidence type="ECO:0000256" key="2">
    <source>
        <dbReference type="SAM" id="SignalP"/>
    </source>
</evidence>
<organism evidence="3 4">
    <name type="scientific">Neisseria canis</name>
    <dbReference type="NCBI Taxonomy" id="493"/>
    <lineage>
        <taxon>Bacteria</taxon>
        <taxon>Pseudomonadati</taxon>
        <taxon>Pseudomonadota</taxon>
        <taxon>Betaproteobacteria</taxon>
        <taxon>Neisseriales</taxon>
        <taxon>Neisseriaceae</taxon>
        <taxon>Neisseria</taxon>
    </lineage>
</organism>